<reference evidence="3 4" key="1">
    <citation type="submission" date="2017-07" db="EMBL/GenBank/DDBJ databases">
        <title>Leptospira spp. isolated from tropical soils.</title>
        <authorList>
            <person name="Thibeaux R."/>
            <person name="Iraola G."/>
            <person name="Ferres I."/>
            <person name="Bierque E."/>
            <person name="Girault D."/>
            <person name="Soupe-Gilbert M.-E."/>
            <person name="Picardeau M."/>
            <person name="Goarant C."/>
        </authorList>
    </citation>
    <scope>NUCLEOTIDE SEQUENCE [LARGE SCALE GENOMIC DNA]</scope>
    <source>
        <strain evidence="1 4">FH2-B-C1</strain>
        <strain evidence="2 3">FH2-B-D1</strain>
    </source>
</reference>
<dbReference type="AlphaFoldDB" id="A0A2M9YKD1"/>
<dbReference type="Proteomes" id="UP000232188">
    <property type="component" value="Unassembled WGS sequence"/>
</dbReference>
<organism evidence="1 4">
    <name type="scientific">Leptospira adleri</name>
    <dbReference type="NCBI Taxonomy" id="2023186"/>
    <lineage>
        <taxon>Bacteria</taxon>
        <taxon>Pseudomonadati</taxon>
        <taxon>Spirochaetota</taxon>
        <taxon>Spirochaetia</taxon>
        <taxon>Leptospirales</taxon>
        <taxon>Leptospiraceae</taxon>
        <taxon>Leptospira</taxon>
    </lineage>
</organism>
<evidence type="ECO:0000313" key="3">
    <source>
        <dbReference type="Proteomes" id="UP000232149"/>
    </source>
</evidence>
<dbReference type="Proteomes" id="UP000232149">
    <property type="component" value="Unassembled WGS sequence"/>
</dbReference>
<sequence length="83" mass="9386">MGGGGEVAGKNREILLYQKNLIFTSKKLPTKCRNSYKIPLKIRVDSESLSDLWATQGSRRFEKIVPSLIKKGSVPRSFQKDVF</sequence>
<dbReference type="EMBL" id="NPDV01000017">
    <property type="protein sequence ID" value="PJZ52003.1"/>
    <property type="molecule type" value="Genomic_DNA"/>
</dbReference>
<dbReference type="EMBL" id="NPDU01000111">
    <property type="protein sequence ID" value="PJZ59618.1"/>
    <property type="molecule type" value="Genomic_DNA"/>
</dbReference>
<comment type="caution">
    <text evidence="1">The sequence shown here is derived from an EMBL/GenBank/DDBJ whole genome shotgun (WGS) entry which is preliminary data.</text>
</comment>
<proteinExistence type="predicted"/>
<name>A0A2M9YKD1_9LEPT</name>
<evidence type="ECO:0000313" key="4">
    <source>
        <dbReference type="Proteomes" id="UP000232188"/>
    </source>
</evidence>
<keyword evidence="3" id="KW-1185">Reference proteome</keyword>
<accession>A0A2M9YKD1</accession>
<evidence type="ECO:0000313" key="1">
    <source>
        <dbReference type="EMBL" id="PJZ52003.1"/>
    </source>
</evidence>
<evidence type="ECO:0000313" key="2">
    <source>
        <dbReference type="EMBL" id="PJZ59618.1"/>
    </source>
</evidence>
<protein>
    <submittedName>
        <fullName evidence="1">Uncharacterized protein</fullName>
    </submittedName>
</protein>
<gene>
    <name evidence="2" type="ORF">CH376_22830</name>
    <name evidence="1" type="ORF">CH380_17390</name>
</gene>